<protein>
    <submittedName>
        <fullName evidence="2">Uncharacterized protein</fullName>
    </submittedName>
</protein>
<dbReference type="EMBL" id="NAJO01000063">
    <property type="protein sequence ID" value="OQN96695.1"/>
    <property type="molecule type" value="Genomic_DNA"/>
</dbReference>
<organism evidence="2 3">
    <name type="scientific">Cryoendolithus antarcticus</name>
    <dbReference type="NCBI Taxonomy" id="1507870"/>
    <lineage>
        <taxon>Eukaryota</taxon>
        <taxon>Fungi</taxon>
        <taxon>Dikarya</taxon>
        <taxon>Ascomycota</taxon>
        <taxon>Pezizomycotina</taxon>
        <taxon>Dothideomycetes</taxon>
        <taxon>Dothideomycetidae</taxon>
        <taxon>Cladosporiales</taxon>
        <taxon>Cladosporiaceae</taxon>
        <taxon>Cryoendolithus</taxon>
    </lineage>
</organism>
<dbReference type="Proteomes" id="UP000192596">
    <property type="component" value="Unassembled WGS sequence"/>
</dbReference>
<accession>A0A1V8SBY8</accession>
<sequence>MSVLKLSVRRRVSVSNARRETGGLQQIGQRCTHPSLRDQAERDTQTHRSSDKRRSLGSRMPDQRLPDNSRDDSSRTIQSDAQPEHLAQLEMRAQLLPTIFANHPRLEDTVQQRRAQPTERATDECTARLSDSTVKQLIAYATQ</sequence>
<evidence type="ECO:0000256" key="1">
    <source>
        <dbReference type="SAM" id="MobiDB-lite"/>
    </source>
</evidence>
<proteinExistence type="predicted"/>
<evidence type="ECO:0000313" key="2">
    <source>
        <dbReference type="EMBL" id="OQN96695.1"/>
    </source>
</evidence>
<evidence type="ECO:0000313" key="3">
    <source>
        <dbReference type="Proteomes" id="UP000192596"/>
    </source>
</evidence>
<reference evidence="3" key="1">
    <citation type="submission" date="2017-03" db="EMBL/GenBank/DDBJ databases">
        <title>Genomes of endolithic fungi from Antarctica.</title>
        <authorList>
            <person name="Coleine C."/>
            <person name="Masonjones S."/>
            <person name="Stajich J.E."/>
        </authorList>
    </citation>
    <scope>NUCLEOTIDE SEQUENCE [LARGE SCALE GENOMIC DNA]</scope>
    <source>
        <strain evidence="3">CCFEE 5527</strain>
    </source>
</reference>
<gene>
    <name evidence="2" type="ORF">B0A48_17335</name>
</gene>
<feature type="region of interest" description="Disordered" evidence="1">
    <location>
        <begin position="14"/>
        <end position="84"/>
    </location>
</feature>
<dbReference type="InParanoid" id="A0A1V8SBY8"/>
<comment type="caution">
    <text evidence="2">The sequence shown here is derived from an EMBL/GenBank/DDBJ whole genome shotgun (WGS) entry which is preliminary data.</text>
</comment>
<feature type="compositionally biased region" description="Basic and acidic residues" evidence="1">
    <location>
        <begin position="35"/>
        <end position="54"/>
    </location>
</feature>
<keyword evidence="3" id="KW-1185">Reference proteome</keyword>
<name>A0A1V8SBY8_9PEZI</name>
<feature type="compositionally biased region" description="Basic and acidic residues" evidence="1">
    <location>
        <begin position="61"/>
        <end position="74"/>
    </location>
</feature>
<dbReference type="AlphaFoldDB" id="A0A1V8SBY8"/>